<dbReference type="InterPro" id="IPR000064">
    <property type="entry name" value="NLP_P60_dom"/>
</dbReference>
<dbReference type="InterPro" id="IPR049836">
    <property type="entry name" value="RipA"/>
</dbReference>
<keyword evidence="4" id="KW-0378">Hydrolase</keyword>
<feature type="domain" description="NlpC/P60" evidence="9">
    <location>
        <begin position="354"/>
        <end position="486"/>
    </location>
</feature>
<reference evidence="11" key="1">
    <citation type="submission" date="2016-06" db="EMBL/GenBank/DDBJ databases">
        <authorList>
            <person name="Sutton G."/>
            <person name="Brinkac L."/>
            <person name="Sanka R."/>
            <person name="Adams M."/>
            <person name="Lau E."/>
            <person name="Sam S."/>
            <person name="Sreng N."/>
            <person name="Him V."/>
            <person name="Kerleguer A."/>
            <person name="Cheng S."/>
        </authorList>
    </citation>
    <scope>NUCLEOTIDE SEQUENCE [LARGE SCALE GENOMIC DNA]</scope>
    <source>
        <strain evidence="11">E861</strain>
    </source>
</reference>
<feature type="coiled-coil region" evidence="7">
    <location>
        <begin position="54"/>
        <end position="81"/>
    </location>
</feature>
<keyword evidence="6" id="KW-0961">Cell wall biogenesis/degradation</keyword>
<protein>
    <submittedName>
        <fullName evidence="10">Peptidase M23</fullName>
    </submittedName>
</protein>
<dbReference type="InterPro" id="IPR038765">
    <property type="entry name" value="Papain-like_cys_pep_sf"/>
</dbReference>
<dbReference type="GO" id="GO:0071555">
    <property type="term" value="P:cell wall organization"/>
    <property type="evidence" value="ECO:0007669"/>
    <property type="project" value="UniProtKB-KW"/>
</dbReference>
<keyword evidence="3" id="KW-0732">Signal</keyword>
<keyword evidence="2" id="KW-0645">Protease</keyword>
<dbReference type="RefSeq" id="WP_065014487.1">
    <property type="nucleotide sequence ID" value="NZ_LZKJ01000098.1"/>
</dbReference>
<organism evidence="10 11">
    <name type="scientific">Mycobacterium kyorinense</name>
    <dbReference type="NCBI Taxonomy" id="487514"/>
    <lineage>
        <taxon>Bacteria</taxon>
        <taxon>Bacillati</taxon>
        <taxon>Actinomycetota</taxon>
        <taxon>Actinomycetes</taxon>
        <taxon>Mycobacteriales</taxon>
        <taxon>Mycobacteriaceae</taxon>
        <taxon>Mycobacterium</taxon>
    </lineage>
</organism>
<dbReference type="Gene3D" id="3.90.1720.10">
    <property type="entry name" value="endopeptidase domain like (from Nostoc punctiforme)"/>
    <property type="match status" value="1"/>
</dbReference>
<dbReference type="Gene3D" id="6.10.250.3150">
    <property type="match status" value="1"/>
</dbReference>
<dbReference type="Pfam" id="PF00877">
    <property type="entry name" value="NLPC_P60"/>
    <property type="match status" value="1"/>
</dbReference>
<comment type="caution">
    <text evidence="10">The sequence shown here is derived from an EMBL/GenBank/DDBJ whole genome shotgun (WGS) entry which is preliminary data.</text>
</comment>
<evidence type="ECO:0000256" key="2">
    <source>
        <dbReference type="ARBA" id="ARBA00022670"/>
    </source>
</evidence>
<evidence type="ECO:0000256" key="6">
    <source>
        <dbReference type="ARBA" id="ARBA00023316"/>
    </source>
</evidence>
<accession>A0A1A2Z806</accession>
<dbReference type="PANTHER" id="PTHR47359">
    <property type="entry name" value="PEPTIDOGLYCAN DL-ENDOPEPTIDASE CWLO"/>
    <property type="match status" value="1"/>
</dbReference>
<feature type="region of interest" description="Disordered" evidence="8">
    <location>
        <begin position="241"/>
        <end position="279"/>
    </location>
</feature>
<dbReference type="AlphaFoldDB" id="A0A1A2Z806"/>
<dbReference type="GO" id="GO:0008234">
    <property type="term" value="F:cysteine-type peptidase activity"/>
    <property type="evidence" value="ECO:0007669"/>
    <property type="project" value="UniProtKB-KW"/>
</dbReference>
<evidence type="ECO:0000313" key="11">
    <source>
        <dbReference type="Proteomes" id="UP000093592"/>
    </source>
</evidence>
<dbReference type="NCBIfam" id="NF033741">
    <property type="entry name" value="NlpC_p60_RipA"/>
    <property type="match status" value="1"/>
</dbReference>
<evidence type="ECO:0000313" key="10">
    <source>
        <dbReference type="EMBL" id="OBI46739.1"/>
    </source>
</evidence>
<keyword evidence="5" id="KW-0788">Thiol protease</keyword>
<comment type="similarity">
    <text evidence="1">Belongs to the peptidase C40 family.</text>
</comment>
<dbReference type="PROSITE" id="PS51935">
    <property type="entry name" value="NLPC_P60"/>
    <property type="match status" value="1"/>
</dbReference>
<evidence type="ECO:0000256" key="8">
    <source>
        <dbReference type="SAM" id="MobiDB-lite"/>
    </source>
</evidence>
<sequence>MRRIRRGSLSRLAPSLRLAAKLARPLAPAGLSVVVLLGTPGLAAADPGAAPDTLAALIADVANADQRLQDLSAAIRTEQESVNKALVDVETARDNAAAAQHDVEVSQQGVKDATAAINAAQRRFDSFAAATYINGPSDSYLTAAGPDDMIATATAGRALAVSSQRVMDNLQRARTEQVNKESAARLAKQKADKAAADAQSSQDAAVAALTNAHRKFAEQQQEVHRLGAERDAARARLDAARNWSAPGGGPGAGPRAASPTGDRWDPGAQGAAAAPARNPGQWDGVWDPTLPMVPSANVPGDPIAVINTVLGISATSSQVTANMGRKFLQSVGLIKPDAPDPGITNGRIPRVYGRQASEYVIRRGMSQIGVPYSWGGGNAAGPSNGIGSGSGTVGFDCSGLVLYSFAGVGIKLPHYSGSQYNLGRKIPSAQMRRGDVIFYGPGGSQHVTIYLGQGQMLEAPDVGQTVKVSPVRTSGMTPYVVRYIEY</sequence>
<evidence type="ECO:0000256" key="7">
    <source>
        <dbReference type="SAM" id="Coils"/>
    </source>
</evidence>
<dbReference type="EMBL" id="LZKJ01000098">
    <property type="protein sequence ID" value="OBI46739.1"/>
    <property type="molecule type" value="Genomic_DNA"/>
</dbReference>
<dbReference type="Proteomes" id="UP000093592">
    <property type="component" value="Unassembled WGS sequence"/>
</dbReference>
<dbReference type="OrthoDB" id="4771638at2"/>
<dbReference type="FunFam" id="3.90.1720.10:FF:000010">
    <property type="entry name" value="Peptidoglycan endopeptidase RipA"/>
    <property type="match status" value="1"/>
</dbReference>
<dbReference type="SUPFAM" id="SSF54001">
    <property type="entry name" value="Cysteine proteinases"/>
    <property type="match status" value="1"/>
</dbReference>
<proteinExistence type="inferred from homology"/>
<dbReference type="PANTHER" id="PTHR47359:SF3">
    <property type="entry name" value="NLP_P60 DOMAIN-CONTAINING PROTEIN-RELATED"/>
    <property type="match status" value="1"/>
</dbReference>
<dbReference type="GO" id="GO:0006508">
    <property type="term" value="P:proteolysis"/>
    <property type="evidence" value="ECO:0007669"/>
    <property type="project" value="UniProtKB-KW"/>
</dbReference>
<name>A0A1A2Z806_9MYCO</name>
<evidence type="ECO:0000256" key="4">
    <source>
        <dbReference type="ARBA" id="ARBA00022801"/>
    </source>
</evidence>
<feature type="compositionally biased region" description="Low complexity" evidence="8">
    <location>
        <begin position="253"/>
        <end position="279"/>
    </location>
</feature>
<gene>
    <name evidence="10" type="ORF">A5707_20935</name>
</gene>
<evidence type="ECO:0000256" key="3">
    <source>
        <dbReference type="ARBA" id="ARBA00022729"/>
    </source>
</evidence>
<evidence type="ECO:0000256" key="5">
    <source>
        <dbReference type="ARBA" id="ARBA00022807"/>
    </source>
</evidence>
<evidence type="ECO:0000259" key="9">
    <source>
        <dbReference type="PROSITE" id="PS51935"/>
    </source>
</evidence>
<dbReference type="InterPro" id="IPR051794">
    <property type="entry name" value="PG_Endopeptidase_C40"/>
</dbReference>
<evidence type="ECO:0000256" key="1">
    <source>
        <dbReference type="ARBA" id="ARBA00007074"/>
    </source>
</evidence>
<keyword evidence="7" id="KW-0175">Coiled coil</keyword>